<dbReference type="Gene3D" id="3.90.280.10">
    <property type="entry name" value="PEBP-like"/>
    <property type="match status" value="1"/>
</dbReference>
<proteinExistence type="predicted"/>
<dbReference type="RefSeq" id="WP_180849249.1">
    <property type="nucleotide sequence ID" value="NZ_CP047418.1"/>
</dbReference>
<dbReference type="Proteomes" id="UP000510886">
    <property type="component" value="Chromosome"/>
</dbReference>
<protein>
    <submittedName>
        <fullName evidence="1">YbhB/YbcL family Raf kinase inhibitor-like protein</fullName>
    </submittedName>
</protein>
<dbReference type="PANTHER" id="PTHR30289:SF1">
    <property type="entry name" value="PEBP (PHOSPHATIDYLETHANOLAMINE-BINDING PROTEIN) FAMILY PROTEIN"/>
    <property type="match status" value="1"/>
</dbReference>
<accession>A0A7H9EI44</accession>
<dbReference type="InterPro" id="IPR005247">
    <property type="entry name" value="YbhB_YbcL/LppC-like"/>
</dbReference>
<sequence>MQINVPLTDGLLADKFGKFAGPADLKADHPVRSFPIEITDLPENTVSLALVFIDFDSTPVCGFTWIHWLAANIPADWTTIPEDASRTLANQFVQGNNSNAGRLANGDPAITTGYVGPQPPDATHDYTLTVYALDQELDLKEGYWLNEFRRAAKGHILAQAQLDLPSRAN</sequence>
<dbReference type="NCBIfam" id="TIGR00481">
    <property type="entry name" value="YbhB/YbcL family Raf kinase inhibitor-like protein"/>
    <property type="match status" value="1"/>
</dbReference>
<gene>
    <name evidence="1" type="ORF">GTO87_01245</name>
</gene>
<dbReference type="CDD" id="cd00865">
    <property type="entry name" value="PEBP_bact_arch"/>
    <property type="match status" value="1"/>
</dbReference>
<dbReference type="KEGG" id="lsw:GTO87_01245"/>
<evidence type="ECO:0000313" key="2">
    <source>
        <dbReference type="Proteomes" id="UP000510886"/>
    </source>
</evidence>
<dbReference type="EMBL" id="CP047418">
    <property type="protein sequence ID" value="QLL77370.1"/>
    <property type="molecule type" value="Genomic_DNA"/>
</dbReference>
<dbReference type="PANTHER" id="PTHR30289">
    <property type="entry name" value="UNCHARACTERIZED PROTEIN YBCL-RELATED"/>
    <property type="match status" value="1"/>
</dbReference>
<organism evidence="1 2">
    <name type="scientific">Ligilactobacillus saerimneri</name>
    <dbReference type="NCBI Taxonomy" id="228229"/>
    <lineage>
        <taxon>Bacteria</taxon>
        <taxon>Bacillati</taxon>
        <taxon>Bacillota</taxon>
        <taxon>Bacilli</taxon>
        <taxon>Lactobacillales</taxon>
        <taxon>Lactobacillaceae</taxon>
        <taxon>Ligilactobacillus</taxon>
    </lineage>
</organism>
<evidence type="ECO:0000313" key="1">
    <source>
        <dbReference type="EMBL" id="QLL77370.1"/>
    </source>
</evidence>
<dbReference type="SUPFAM" id="SSF49777">
    <property type="entry name" value="PEBP-like"/>
    <property type="match status" value="1"/>
</dbReference>
<name>A0A7H9EI44_9LACO</name>
<dbReference type="Pfam" id="PF01161">
    <property type="entry name" value="PBP"/>
    <property type="match status" value="1"/>
</dbReference>
<reference evidence="1 2" key="1">
    <citation type="submission" date="2020-01" db="EMBL/GenBank/DDBJ databases">
        <title>Complete and circular genome sequences of six lactobacillus isolates from horses.</title>
        <authorList>
            <person name="Hassan H.M."/>
        </authorList>
    </citation>
    <scope>NUCLEOTIDE SEQUENCE [LARGE SCALE GENOMIC DNA]</scope>
    <source>
        <strain evidence="1 2">1A</strain>
    </source>
</reference>
<dbReference type="AlphaFoldDB" id="A0A7H9EI44"/>
<dbReference type="InterPro" id="IPR036610">
    <property type="entry name" value="PEBP-like_sf"/>
</dbReference>
<dbReference type="InterPro" id="IPR008914">
    <property type="entry name" value="PEBP"/>
</dbReference>